<sequence length="199" mass="22654">MDYLTQKKQHEIFLGGSCNPTTWRQDEAIPLLKNLGITFYNPQVSQWCQELIEQEHLAKENAFLLFYVIDSRTRNVVGIIEAASFAGSSRKLVMVVCPYNGPGHSINGESISDQEYVDLRKSLNLLKDLMEKQNIPIFETIPNAVTCAAKIIYERDMTQYVNKSDNIFSQKINNDLVPLFEDTFNTLDTHKSGTIKDIS</sequence>
<organism evidence="1 2">
    <name type="scientific">Diaphorina citri</name>
    <name type="common">Asian citrus psyllid</name>
    <dbReference type="NCBI Taxonomy" id="121845"/>
    <lineage>
        <taxon>Eukaryota</taxon>
        <taxon>Metazoa</taxon>
        <taxon>Ecdysozoa</taxon>
        <taxon>Arthropoda</taxon>
        <taxon>Hexapoda</taxon>
        <taxon>Insecta</taxon>
        <taxon>Pterygota</taxon>
        <taxon>Neoptera</taxon>
        <taxon>Paraneoptera</taxon>
        <taxon>Hemiptera</taxon>
        <taxon>Sternorrhyncha</taxon>
        <taxon>Psylloidea</taxon>
        <taxon>Psyllidae</taxon>
        <taxon>Diaphorininae</taxon>
        <taxon>Diaphorina</taxon>
    </lineage>
</organism>
<dbReference type="Proteomes" id="UP000079169">
    <property type="component" value="Unplaced"/>
</dbReference>
<reference evidence="2" key="1">
    <citation type="submission" date="2025-08" db="UniProtKB">
        <authorList>
            <consortium name="RefSeq"/>
        </authorList>
    </citation>
    <scope>IDENTIFICATION</scope>
</reference>
<keyword evidence="1" id="KW-1185">Reference proteome</keyword>
<dbReference type="PANTHER" id="PTHR36300:SF1">
    <property type="entry name" value="RAW, ISOFORM A"/>
    <property type="match status" value="1"/>
</dbReference>
<gene>
    <name evidence="2" type="primary">LOC113468020</name>
</gene>
<evidence type="ECO:0000313" key="2">
    <source>
        <dbReference type="RefSeq" id="XP_026680428.1"/>
    </source>
</evidence>
<dbReference type="GeneID" id="113468020"/>
<dbReference type="GO" id="GO:0005886">
    <property type="term" value="C:plasma membrane"/>
    <property type="evidence" value="ECO:0007669"/>
    <property type="project" value="TreeGrafter"/>
</dbReference>
<name>A0A3Q0J0F0_DIACI</name>
<proteinExistence type="predicted"/>
<dbReference type="Gene3D" id="3.40.50.450">
    <property type="match status" value="1"/>
</dbReference>
<dbReference type="PANTHER" id="PTHR36300">
    <property type="entry name" value="RAW, ISOFORM A"/>
    <property type="match status" value="1"/>
</dbReference>
<protein>
    <submittedName>
        <fullName evidence="2">Uncharacterized protein LOC113468020</fullName>
    </submittedName>
</protein>
<dbReference type="InterPro" id="IPR039470">
    <property type="entry name" value="Nuc_deoxyri_tr2"/>
</dbReference>
<dbReference type="Pfam" id="PF15891">
    <property type="entry name" value="Nuc_deoxyri_tr2"/>
    <property type="match status" value="1"/>
</dbReference>
<dbReference type="PaxDb" id="121845-A0A3Q0J0F0"/>
<dbReference type="AlphaFoldDB" id="A0A3Q0J0F0"/>
<evidence type="ECO:0000313" key="1">
    <source>
        <dbReference type="Proteomes" id="UP000079169"/>
    </source>
</evidence>
<dbReference type="RefSeq" id="XP_026680428.1">
    <property type="nucleotide sequence ID" value="XM_026824627.1"/>
</dbReference>
<dbReference type="KEGG" id="dci:113468020"/>
<accession>A0A3Q0J0F0</accession>